<feature type="repeat" description="ANK" evidence="3">
    <location>
        <begin position="92"/>
        <end position="119"/>
    </location>
</feature>
<name>A0AA39H9R5_9BILA</name>
<dbReference type="InterPro" id="IPR002110">
    <property type="entry name" value="Ankyrin_rpt"/>
</dbReference>
<evidence type="ECO:0000256" key="3">
    <source>
        <dbReference type="PROSITE-ProRule" id="PRU00023"/>
    </source>
</evidence>
<keyword evidence="1" id="KW-0677">Repeat</keyword>
<comment type="caution">
    <text evidence="4">The sequence shown here is derived from an EMBL/GenBank/DDBJ whole genome shotgun (WGS) entry which is preliminary data.</text>
</comment>
<dbReference type="SUPFAM" id="SSF48403">
    <property type="entry name" value="Ankyrin repeat"/>
    <property type="match status" value="2"/>
</dbReference>
<proteinExistence type="predicted"/>
<organism evidence="4 5">
    <name type="scientific">Steinernema hermaphroditum</name>
    <dbReference type="NCBI Taxonomy" id="289476"/>
    <lineage>
        <taxon>Eukaryota</taxon>
        <taxon>Metazoa</taxon>
        <taxon>Ecdysozoa</taxon>
        <taxon>Nematoda</taxon>
        <taxon>Chromadorea</taxon>
        <taxon>Rhabditida</taxon>
        <taxon>Tylenchina</taxon>
        <taxon>Panagrolaimomorpha</taxon>
        <taxon>Strongyloidoidea</taxon>
        <taxon>Steinernematidae</taxon>
        <taxon>Steinernema</taxon>
    </lineage>
</organism>
<dbReference type="InterPro" id="IPR036770">
    <property type="entry name" value="Ankyrin_rpt-contain_sf"/>
</dbReference>
<accession>A0AA39H9R5</accession>
<dbReference type="PROSITE" id="PS50088">
    <property type="entry name" value="ANK_REPEAT"/>
    <property type="match status" value="4"/>
</dbReference>
<dbReference type="Pfam" id="PF12796">
    <property type="entry name" value="Ank_2"/>
    <property type="match status" value="5"/>
</dbReference>
<protein>
    <submittedName>
        <fullName evidence="4">Uncharacterized protein</fullName>
    </submittedName>
</protein>
<feature type="repeat" description="ANK" evidence="3">
    <location>
        <begin position="378"/>
        <end position="411"/>
    </location>
</feature>
<evidence type="ECO:0000256" key="2">
    <source>
        <dbReference type="ARBA" id="ARBA00023043"/>
    </source>
</evidence>
<dbReference type="Proteomes" id="UP001175271">
    <property type="component" value="Unassembled WGS sequence"/>
</dbReference>
<gene>
    <name evidence="4" type="ORF">QR680_016019</name>
</gene>
<sequence length="849" mass="94139">MCIRALLAREQLFSDKDDFPSFTIFVAFLKDFLEWKRKPFSVYRYEPIVIVGQMAEVLSSHPCFEIVESGHLAKLKFFVRHNGVSVNLKCENGLSLLHQAVRHDQVQIVRWLIKSGASIYGICKKGRTLLHMAALGNSIKSAEIVLKQLMRDITTTRSSFFSCCQVRRADDDLLADGRSRLLLAEDVDKNTPLHFACQLPEANCAKLFYRYLFRAIPDPCALCDALEQTNNDGHTVLHVAIASRSAECCQLLFEIDKLYEATRKNRGKRKIYATWLKDTVVRMSAWADRSGRTPAFLLGISKCPYAEDESEVHCCRHCQKESLNIVRLLYKHCPRIFSLRDMSSGKTPFMVAAGSGNLSMMQALRDEAKADVEEVDSDGRTALHLAAIKGLDGVVAYLLNVAGALANVLDGDGYTPIHYTTLLERTEAMAILHQANAQLLNVPSSGGYSSLMLAVLNNCLRSLNMVLFLNPSIDRSEVDFHGSTPAIMAARTNHAEALSILLTHNFDITKRTDEGYSLLQVAVHYNSIDALRLIRDVVNLQEVDDEGSTVLHTAASDNRSLPALQFLLSCAPFQGTGINRRDNHRRTALHVAVMNSATDCAKLLINNGSDIWATDDRGFDPFMYALDMDNVVLFTSMIGIGINVNGLSIPEQTTTLSIALGRKNTMIARYLRINGGRTIDEVRVCAAKKIQRWYRAAHQETCEQKKKPLVEGRFKKAGVRRKRSVADLVIIFERLSHNCKQVAVISRGSKDAPQFSLVMRTICLLLLISVLVSSSLADPVDFVANLESRPKYLIKRSKGVGCGYGGGYGGKPHDYGPNAEARHRSPSYGGCSGVAYNNAPFGLGPKQVN</sequence>
<evidence type="ECO:0000313" key="4">
    <source>
        <dbReference type="EMBL" id="KAK0401871.1"/>
    </source>
</evidence>
<evidence type="ECO:0000313" key="5">
    <source>
        <dbReference type="Proteomes" id="UP001175271"/>
    </source>
</evidence>
<dbReference type="AlphaFoldDB" id="A0AA39H9R5"/>
<feature type="repeat" description="ANK" evidence="3">
    <location>
        <begin position="481"/>
        <end position="513"/>
    </location>
</feature>
<dbReference type="Gene3D" id="1.25.40.20">
    <property type="entry name" value="Ankyrin repeat-containing domain"/>
    <property type="match status" value="4"/>
</dbReference>
<reference evidence="4" key="1">
    <citation type="submission" date="2023-06" db="EMBL/GenBank/DDBJ databases">
        <title>Genomic analysis of the entomopathogenic nematode Steinernema hermaphroditum.</title>
        <authorList>
            <person name="Schwarz E.M."/>
            <person name="Heppert J.K."/>
            <person name="Baniya A."/>
            <person name="Schwartz H.T."/>
            <person name="Tan C.-H."/>
            <person name="Antoshechkin I."/>
            <person name="Sternberg P.W."/>
            <person name="Goodrich-Blair H."/>
            <person name="Dillman A.R."/>
        </authorList>
    </citation>
    <scope>NUCLEOTIDE SEQUENCE</scope>
    <source>
        <strain evidence="4">PS9179</strain>
        <tissue evidence="4">Whole animal</tissue>
    </source>
</reference>
<dbReference type="PANTHER" id="PTHR24198">
    <property type="entry name" value="ANKYRIN REPEAT AND PROTEIN KINASE DOMAIN-CONTAINING PROTEIN"/>
    <property type="match status" value="1"/>
</dbReference>
<keyword evidence="2 3" id="KW-0040">ANK repeat</keyword>
<dbReference type="PROSITE" id="PS50297">
    <property type="entry name" value="ANK_REP_REGION"/>
    <property type="match status" value="3"/>
</dbReference>
<evidence type="ECO:0000256" key="1">
    <source>
        <dbReference type="ARBA" id="ARBA00022737"/>
    </source>
</evidence>
<keyword evidence="5" id="KW-1185">Reference proteome</keyword>
<dbReference type="PANTHER" id="PTHR24198:SF165">
    <property type="entry name" value="ANKYRIN REPEAT-CONTAINING PROTEIN-RELATED"/>
    <property type="match status" value="1"/>
</dbReference>
<feature type="repeat" description="ANK" evidence="3">
    <location>
        <begin position="584"/>
        <end position="616"/>
    </location>
</feature>
<dbReference type="EMBL" id="JAUCMV010000004">
    <property type="protein sequence ID" value="KAK0401871.1"/>
    <property type="molecule type" value="Genomic_DNA"/>
</dbReference>
<dbReference type="SMART" id="SM00248">
    <property type="entry name" value="ANK"/>
    <property type="match status" value="14"/>
</dbReference>